<reference evidence="8" key="1">
    <citation type="submission" date="2021-05" db="EMBL/GenBank/DDBJ databases">
        <authorList>
            <person name="Pietrasiak N."/>
            <person name="Ward R."/>
            <person name="Stajich J.E."/>
            <person name="Kurbessoian T."/>
        </authorList>
    </citation>
    <scope>NUCLEOTIDE SEQUENCE</scope>
    <source>
        <strain evidence="8">UHER 2000/2452</strain>
    </source>
</reference>
<dbReference type="GO" id="GO:0006011">
    <property type="term" value="P:UDP-alpha-D-glucose metabolic process"/>
    <property type="evidence" value="ECO:0007669"/>
    <property type="project" value="InterPro"/>
</dbReference>
<comment type="caution">
    <text evidence="8">The sequence shown here is derived from an EMBL/GenBank/DDBJ whole genome shotgun (WGS) entry which is preliminary data.</text>
</comment>
<dbReference type="Gene3D" id="2.60.120.260">
    <property type="entry name" value="Galactose-binding domain-like"/>
    <property type="match status" value="2"/>
</dbReference>
<sequence>MLHFLSQWLSALFIRPTDRPAERSASRSASSRLISRRSPFWNRPLYLLIGLVSVLSMSLGFVPRLSAQSTDLQRQENQVIREFALPPTPAAPPVYQPEPFAEPAYSEPADSEPSGEFSAGESTAGASPTGESSNSAATARPTDRPTGARSSRARQPILPYVLEFTRSPVVGNRLRLQGVYAESRLGFTRPQNWQINSAKLVVRFQHSPSLLPDQSNLTLRVNDTSIGSVKLDRPNSQVAQATFEIPKDLIQDYNEISMLAEQQTSETCTNPADPTLWTEILPDSKILFEYRPQPVQLNFSRYPFPFLDNLSLDTNQLTYLQPQTVSSNWLTAIARFQASAARIVDFRPLDTRLVNSLTEVKSNEKLVIVGTPAEQPILSQLTLPYTVRNGQILDGKKSPLPADVGVLMLTTVKNSGVPVLVATGNSAEAVLKAVQFLVQTKDREIGAGQALTVATLADVPSPAPREWSGYLPTANKFQLSDLMMRNRQPFEDVTVHGSKTLPIVADFRALPDDRFLRGSTATLNYSYSPQLNPRVSAIEVTLDNVTIGAKRLTSTNGGRESYNVELPEKLIKPDSKLGVHFVLQPQNPGACGLVAEQQLWGTLHSDSSFDIVRDNVVKLPDLKLLKTGFPVTAPQDLSNTIVVLPNEPKPADLQTLIAFSDRMGRLSHSDAIQLQVYAAKDLPAAAKSQSHLVGIGTRDRFPFPEAFETAGLNLGESFARMLGDSQVQALPDPEGMVKEIVSPWNSDRLLLALTGQTEQGLQDLQDFFRQDPLFSRLQGDTALISRNRANPVAYDSSAYNLQFLQDAPKRRIENTDWMTRLQLFLQDNWYLVPLGIVVLALLLYSMSQLFINRVVSSGDS</sequence>
<evidence type="ECO:0000256" key="1">
    <source>
        <dbReference type="ARBA" id="ARBA00004162"/>
    </source>
</evidence>
<evidence type="ECO:0000256" key="4">
    <source>
        <dbReference type="ARBA" id="ARBA00022989"/>
    </source>
</evidence>
<accession>A0A951QFV7</accession>
<evidence type="ECO:0000256" key="2">
    <source>
        <dbReference type="ARBA" id="ARBA00022475"/>
    </source>
</evidence>
<dbReference type="Pfam" id="PF03170">
    <property type="entry name" value="BcsB"/>
    <property type="match status" value="1"/>
</dbReference>
<protein>
    <submittedName>
        <fullName evidence="8">Cellulose biosynthesis cyclic di-GMP-binding regulatory protein BcsB</fullName>
    </submittedName>
</protein>
<feature type="compositionally biased region" description="Pro residues" evidence="6">
    <location>
        <begin position="86"/>
        <end position="96"/>
    </location>
</feature>
<evidence type="ECO:0000256" key="5">
    <source>
        <dbReference type="ARBA" id="ARBA00023136"/>
    </source>
</evidence>
<dbReference type="PANTHER" id="PTHR39083">
    <property type="entry name" value="CYCLIC DI-GMP-BINDING PROTEIN"/>
    <property type="match status" value="1"/>
</dbReference>
<feature type="transmembrane region" description="Helical" evidence="7">
    <location>
        <begin position="829"/>
        <end position="851"/>
    </location>
</feature>
<comment type="subcellular location">
    <subcellularLocation>
        <location evidence="1">Cell membrane</location>
        <topology evidence="1">Single-pass membrane protein</topology>
    </subcellularLocation>
</comment>
<dbReference type="AlphaFoldDB" id="A0A951QFV7"/>
<gene>
    <name evidence="8" type="ORF">KME15_23425</name>
</gene>
<reference evidence="8" key="2">
    <citation type="journal article" date="2022" name="Microbiol. Resour. Announc.">
        <title>Metagenome Sequencing to Explore Phylogenomics of Terrestrial Cyanobacteria.</title>
        <authorList>
            <person name="Ward R.D."/>
            <person name="Stajich J.E."/>
            <person name="Johansen J.R."/>
            <person name="Huntemann M."/>
            <person name="Clum A."/>
            <person name="Foster B."/>
            <person name="Foster B."/>
            <person name="Roux S."/>
            <person name="Palaniappan K."/>
            <person name="Varghese N."/>
            <person name="Mukherjee S."/>
            <person name="Reddy T.B.K."/>
            <person name="Daum C."/>
            <person name="Copeland A."/>
            <person name="Chen I.A."/>
            <person name="Ivanova N.N."/>
            <person name="Kyrpides N.C."/>
            <person name="Shapiro N."/>
            <person name="Eloe-Fadrosh E.A."/>
            <person name="Pietrasiak N."/>
        </authorList>
    </citation>
    <scope>NUCLEOTIDE SEQUENCE</scope>
    <source>
        <strain evidence="8">UHER 2000/2452</strain>
    </source>
</reference>
<feature type="compositionally biased region" description="Polar residues" evidence="6">
    <location>
        <begin position="120"/>
        <end position="137"/>
    </location>
</feature>
<evidence type="ECO:0000313" key="8">
    <source>
        <dbReference type="EMBL" id="MBW4661631.1"/>
    </source>
</evidence>
<proteinExistence type="predicted"/>
<dbReference type="EMBL" id="JAHHHD010000041">
    <property type="protein sequence ID" value="MBW4661631.1"/>
    <property type="molecule type" value="Genomic_DNA"/>
</dbReference>
<evidence type="ECO:0000256" key="6">
    <source>
        <dbReference type="SAM" id="MobiDB-lite"/>
    </source>
</evidence>
<keyword evidence="5 7" id="KW-0472">Membrane</keyword>
<feature type="region of interest" description="Disordered" evidence="6">
    <location>
        <begin position="86"/>
        <end position="153"/>
    </location>
</feature>
<evidence type="ECO:0000256" key="7">
    <source>
        <dbReference type="SAM" id="Phobius"/>
    </source>
</evidence>
<evidence type="ECO:0000256" key="3">
    <source>
        <dbReference type="ARBA" id="ARBA00022692"/>
    </source>
</evidence>
<dbReference type="InterPro" id="IPR018513">
    <property type="entry name" value="Cell_synthase_bac"/>
</dbReference>
<keyword evidence="4 7" id="KW-1133">Transmembrane helix</keyword>
<evidence type="ECO:0000313" key="9">
    <source>
        <dbReference type="Proteomes" id="UP000757435"/>
    </source>
</evidence>
<keyword evidence="2" id="KW-1003">Cell membrane</keyword>
<keyword evidence="3 7" id="KW-0812">Transmembrane</keyword>
<dbReference type="PANTHER" id="PTHR39083:SF1">
    <property type="entry name" value="CYCLIC DI-GMP-BINDING PROTEIN"/>
    <property type="match status" value="1"/>
</dbReference>
<dbReference type="GO" id="GO:0005886">
    <property type="term" value="C:plasma membrane"/>
    <property type="evidence" value="ECO:0007669"/>
    <property type="project" value="UniProtKB-SubCell"/>
</dbReference>
<organism evidence="8 9">
    <name type="scientific">Drouetiella hepatica Uher 2000/2452</name>
    <dbReference type="NCBI Taxonomy" id="904376"/>
    <lineage>
        <taxon>Bacteria</taxon>
        <taxon>Bacillati</taxon>
        <taxon>Cyanobacteriota</taxon>
        <taxon>Cyanophyceae</taxon>
        <taxon>Oculatellales</taxon>
        <taxon>Oculatellaceae</taxon>
        <taxon>Drouetiella</taxon>
    </lineage>
</organism>
<name>A0A951QFV7_9CYAN</name>
<dbReference type="Proteomes" id="UP000757435">
    <property type="component" value="Unassembled WGS sequence"/>
</dbReference>